<proteinExistence type="predicted"/>
<gene>
    <name evidence="1" type="ORF">SDC9_161769</name>
</gene>
<name>A0A645FLL5_9ZZZZ</name>
<dbReference type="AlphaFoldDB" id="A0A645FLL5"/>
<accession>A0A645FLL5</accession>
<reference evidence="1" key="1">
    <citation type="submission" date="2019-08" db="EMBL/GenBank/DDBJ databases">
        <authorList>
            <person name="Kucharzyk K."/>
            <person name="Murdoch R.W."/>
            <person name="Higgins S."/>
            <person name="Loffler F."/>
        </authorList>
    </citation>
    <scope>NUCLEOTIDE SEQUENCE</scope>
</reference>
<sequence>MYSILACIKLWYSIDTKVSIESPISFSLVVSAILAASLLAKTIFPSTKITIASGDKSITLL</sequence>
<dbReference type="EMBL" id="VSSQ01061069">
    <property type="protein sequence ID" value="MPN14442.1"/>
    <property type="molecule type" value="Genomic_DNA"/>
</dbReference>
<evidence type="ECO:0000313" key="1">
    <source>
        <dbReference type="EMBL" id="MPN14442.1"/>
    </source>
</evidence>
<comment type="caution">
    <text evidence="1">The sequence shown here is derived from an EMBL/GenBank/DDBJ whole genome shotgun (WGS) entry which is preliminary data.</text>
</comment>
<protein>
    <submittedName>
        <fullName evidence="1">Uncharacterized protein</fullName>
    </submittedName>
</protein>
<organism evidence="1">
    <name type="scientific">bioreactor metagenome</name>
    <dbReference type="NCBI Taxonomy" id="1076179"/>
    <lineage>
        <taxon>unclassified sequences</taxon>
        <taxon>metagenomes</taxon>
        <taxon>ecological metagenomes</taxon>
    </lineage>
</organism>